<reference evidence="2 3" key="1">
    <citation type="submission" date="2022-01" db="EMBL/GenBank/DDBJ databases">
        <title>A chromosomal length assembly of Cordylochernes scorpioides.</title>
        <authorList>
            <person name="Zeh D."/>
            <person name="Zeh J."/>
        </authorList>
    </citation>
    <scope>NUCLEOTIDE SEQUENCE [LARGE SCALE GENOMIC DNA]</scope>
    <source>
        <strain evidence="2">IN4F17</strain>
        <tissue evidence="2">Whole Body</tissue>
    </source>
</reference>
<feature type="region of interest" description="Disordered" evidence="1">
    <location>
        <begin position="210"/>
        <end position="234"/>
    </location>
</feature>
<evidence type="ECO:0000313" key="3">
    <source>
        <dbReference type="Proteomes" id="UP001235939"/>
    </source>
</evidence>
<accession>A0ABY6KQL2</accession>
<gene>
    <name evidence="2" type="ORF">LAZ67_8001854</name>
</gene>
<dbReference type="Proteomes" id="UP001235939">
    <property type="component" value="Chromosome 08"/>
</dbReference>
<keyword evidence="3" id="KW-1185">Reference proteome</keyword>
<sequence>MHRNPEKGAPRSTEMEQLYPQGEYQLFHSMVSHRDTFGQGCRATCQYIMDMASARVDSRYTVLTKRNSQDGEFSSTTLHLRKKAIHPDVPRMRIQQVRYLMKEEGHPSRCPQNEDSAGEVRYLMEEEGHPSRCPQNEDSAGKQVRYLMEEEGHPSRCPQNEDSAGFSRMRIQQVTYLMKEEGHPSRCPQNEDSAGFSRIQQVRFLMEEEGHPSRCPQNEDSAAKMSHRGGGNEEMAGNIAWEQGEAGFLAGDGVQ</sequence>
<protein>
    <submittedName>
        <fullName evidence="2">Uncharacterized protein</fullName>
    </submittedName>
</protein>
<evidence type="ECO:0000256" key="1">
    <source>
        <dbReference type="SAM" id="MobiDB-lite"/>
    </source>
</evidence>
<dbReference type="EMBL" id="CP092870">
    <property type="protein sequence ID" value="UYV71136.1"/>
    <property type="molecule type" value="Genomic_DNA"/>
</dbReference>
<organism evidence="2 3">
    <name type="scientific">Cordylochernes scorpioides</name>
    <dbReference type="NCBI Taxonomy" id="51811"/>
    <lineage>
        <taxon>Eukaryota</taxon>
        <taxon>Metazoa</taxon>
        <taxon>Ecdysozoa</taxon>
        <taxon>Arthropoda</taxon>
        <taxon>Chelicerata</taxon>
        <taxon>Arachnida</taxon>
        <taxon>Pseudoscorpiones</taxon>
        <taxon>Cheliferoidea</taxon>
        <taxon>Chernetidae</taxon>
        <taxon>Cordylochernes</taxon>
    </lineage>
</organism>
<evidence type="ECO:0000313" key="2">
    <source>
        <dbReference type="EMBL" id="UYV71136.1"/>
    </source>
</evidence>
<proteinExistence type="predicted"/>
<name>A0ABY6KQL2_9ARAC</name>